<dbReference type="RefSeq" id="WP_013324333.1">
    <property type="nucleotide sequence ID" value="NC_014501.1"/>
</dbReference>
<keyword evidence="1" id="KW-0472">Membrane</keyword>
<evidence type="ECO:0000259" key="2">
    <source>
        <dbReference type="Pfam" id="PF01882"/>
    </source>
</evidence>
<feature type="domain" description="DUF58" evidence="2">
    <location>
        <begin position="214"/>
        <end position="284"/>
    </location>
</feature>
<feature type="transmembrane region" description="Helical" evidence="1">
    <location>
        <begin position="20"/>
        <end position="37"/>
    </location>
</feature>
<protein>
    <recommendedName>
        <fullName evidence="2">DUF58 domain-containing protein</fullName>
    </recommendedName>
</protein>
<sequence length="384" mass="43184">MKFTLRFADWLETHWVTPAYSGWLLIALALCFFGAATNTMAGWLYVLCGLIMALLGINTVMARAALGRLQVRRSPIEPVSAGEDLTIKLDIDNPSAKASTLLQVQEVLPFVLAQKQQTAIEVIAPGSTYQWVYYAPTAVRGVYRWNEVNLRTATPLGLCWYRRSLEVAAKAIVYPQVLPLLRCPIIDTIGQDESIKLQSDHRYVTATEGVTRTLRPYRYGDPMRLIHWRTSARLGEFKVRELEMITGGQDLIICLDSASSWHKEVFESAVIAAASLYFYASRAQMNVKFWTAGSGVIHGNRLVLETLATVESEEEKLTDSLPNVSLVWLTQNASTLDRLSLNSRWVFFAPSEGDKITHLMTENFSGLLINRDEPLQQQLQRGIR</sequence>
<dbReference type="EMBL" id="CP002198">
    <property type="protein sequence ID" value="ADN16270.1"/>
    <property type="molecule type" value="Genomic_DNA"/>
</dbReference>
<name>E0UB25_GLOV7</name>
<dbReference type="Proteomes" id="UP000008206">
    <property type="component" value="Chromosome"/>
</dbReference>
<dbReference type="Pfam" id="PF01882">
    <property type="entry name" value="DUF58"/>
    <property type="match status" value="1"/>
</dbReference>
<dbReference type="PANTHER" id="PTHR34351:SF1">
    <property type="entry name" value="SLR1927 PROTEIN"/>
    <property type="match status" value="1"/>
</dbReference>
<accession>E0UB25</accession>
<keyword evidence="1" id="KW-0812">Transmembrane</keyword>
<dbReference type="AlphaFoldDB" id="E0UB25"/>
<organism evidence="3 4">
    <name type="scientific">Gloeothece verrucosa (strain PCC 7822)</name>
    <name type="common">Cyanothece sp. (strain PCC 7822)</name>
    <dbReference type="NCBI Taxonomy" id="497965"/>
    <lineage>
        <taxon>Bacteria</taxon>
        <taxon>Bacillati</taxon>
        <taxon>Cyanobacteriota</taxon>
        <taxon>Cyanophyceae</taxon>
        <taxon>Oscillatoriophycideae</taxon>
        <taxon>Chroococcales</taxon>
        <taxon>Aphanothecaceae</taxon>
        <taxon>Gloeothece</taxon>
        <taxon>Gloeothece verrucosa</taxon>
    </lineage>
</organism>
<dbReference type="OrthoDB" id="9778037at2"/>
<reference evidence="4" key="1">
    <citation type="journal article" date="2011" name="MBio">
        <title>Novel metabolic attributes of the genus Cyanothece, comprising a group of unicellular nitrogen-fixing Cyanobacteria.</title>
        <authorList>
            <person name="Bandyopadhyay A."/>
            <person name="Elvitigala T."/>
            <person name="Welsh E."/>
            <person name="Stockel J."/>
            <person name="Liberton M."/>
            <person name="Min H."/>
            <person name="Sherman L.A."/>
            <person name="Pakrasi H.B."/>
        </authorList>
    </citation>
    <scope>NUCLEOTIDE SEQUENCE [LARGE SCALE GENOMIC DNA]</scope>
    <source>
        <strain evidence="4">PCC 7822</strain>
    </source>
</reference>
<dbReference type="eggNOG" id="COG1721">
    <property type="taxonomic scope" value="Bacteria"/>
</dbReference>
<evidence type="ECO:0000313" key="3">
    <source>
        <dbReference type="EMBL" id="ADN16270.1"/>
    </source>
</evidence>
<dbReference type="KEGG" id="cyj:Cyan7822_4354"/>
<dbReference type="PANTHER" id="PTHR34351">
    <property type="entry name" value="SLR1927 PROTEIN-RELATED"/>
    <property type="match status" value="1"/>
</dbReference>
<keyword evidence="4" id="KW-1185">Reference proteome</keyword>
<dbReference type="InterPro" id="IPR002881">
    <property type="entry name" value="DUF58"/>
</dbReference>
<keyword evidence="1" id="KW-1133">Transmembrane helix</keyword>
<evidence type="ECO:0000256" key="1">
    <source>
        <dbReference type="SAM" id="Phobius"/>
    </source>
</evidence>
<feature type="transmembrane region" description="Helical" evidence="1">
    <location>
        <begin position="43"/>
        <end position="66"/>
    </location>
</feature>
<evidence type="ECO:0000313" key="4">
    <source>
        <dbReference type="Proteomes" id="UP000008206"/>
    </source>
</evidence>
<dbReference type="HOGENOM" id="CLU_686673_0_0_3"/>
<gene>
    <name evidence="3" type="ordered locus">Cyan7822_4354</name>
</gene>
<proteinExistence type="predicted"/>
<dbReference type="STRING" id="497965.Cyan7822_4354"/>